<comment type="caution">
    <text evidence="2">The sequence shown here is derived from an EMBL/GenBank/DDBJ whole genome shotgun (WGS) entry which is preliminary data.</text>
</comment>
<evidence type="ECO:0000256" key="1">
    <source>
        <dbReference type="SAM" id="MobiDB-lite"/>
    </source>
</evidence>
<reference evidence="2" key="2">
    <citation type="journal article" date="2023" name="IMA Fungus">
        <title>Comparative genomic study of the Penicillium genus elucidates a diverse pangenome and 15 lateral gene transfer events.</title>
        <authorList>
            <person name="Petersen C."/>
            <person name="Sorensen T."/>
            <person name="Nielsen M.R."/>
            <person name="Sondergaard T.E."/>
            <person name="Sorensen J.L."/>
            <person name="Fitzpatrick D.A."/>
            <person name="Frisvad J.C."/>
            <person name="Nielsen K.L."/>
        </authorList>
    </citation>
    <scope>NUCLEOTIDE SEQUENCE</scope>
    <source>
        <strain evidence="2">IBT 21917</strain>
    </source>
</reference>
<dbReference type="EMBL" id="JAPQKO010000005">
    <property type="protein sequence ID" value="KAJ5162191.1"/>
    <property type="molecule type" value="Genomic_DNA"/>
</dbReference>
<sequence>MSSSGSSSNDFAFMGEWAANAPSISAAGASPDLDLSDLDNNAPSMAALIPSTATGNPLRSTPTAAPPVPPSPGPPSINQVRRTTHDPHSVGDEKRARSHAIWIWGVLQLGYECILCFSDHRDWGVFLHCKAELPGAKGALGESDMLAGLGSSG</sequence>
<organism evidence="2 3">
    <name type="scientific">Penicillium capsulatum</name>
    <dbReference type="NCBI Taxonomy" id="69766"/>
    <lineage>
        <taxon>Eukaryota</taxon>
        <taxon>Fungi</taxon>
        <taxon>Dikarya</taxon>
        <taxon>Ascomycota</taxon>
        <taxon>Pezizomycotina</taxon>
        <taxon>Eurotiomycetes</taxon>
        <taxon>Eurotiomycetidae</taxon>
        <taxon>Eurotiales</taxon>
        <taxon>Aspergillaceae</taxon>
        <taxon>Penicillium</taxon>
    </lineage>
</organism>
<name>A0A9W9I289_9EURO</name>
<feature type="compositionally biased region" description="Basic and acidic residues" evidence="1">
    <location>
        <begin position="83"/>
        <end position="94"/>
    </location>
</feature>
<accession>A0A9W9I289</accession>
<feature type="region of interest" description="Disordered" evidence="1">
    <location>
        <begin position="46"/>
        <end position="94"/>
    </location>
</feature>
<feature type="compositionally biased region" description="Pro residues" evidence="1">
    <location>
        <begin position="64"/>
        <end position="75"/>
    </location>
</feature>
<evidence type="ECO:0000313" key="3">
    <source>
        <dbReference type="Proteomes" id="UP001146351"/>
    </source>
</evidence>
<dbReference type="AlphaFoldDB" id="A0A9W9I289"/>
<gene>
    <name evidence="2" type="ORF">N7492_007583</name>
</gene>
<keyword evidence="3" id="KW-1185">Reference proteome</keyword>
<proteinExistence type="predicted"/>
<protein>
    <submittedName>
        <fullName evidence="2">Uncharacterized protein</fullName>
    </submittedName>
</protein>
<evidence type="ECO:0000313" key="2">
    <source>
        <dbReference type="EMBL" id="KAJ5162191.1"/>
    </source>
</evidence>
<dbReference type="Proteomes" id="UP001146351">
    <property type="component" value="Unassembled WGS sequence"/>
</dbReference>
<reference evidence="2" key="1">
    <citation type="submission" date="2022-11" db="EMBL/GenBank/DDBJ databases">
        <authorList>
            <person name="Petersen C."/>
        </authorList>
    </citation>
    <scope>NUCLEOTIDE SEQUENCE</scope>
    <source>
        <strain evidence="2">IBT 21917</strain>
    </source>
</reference>